<evidence type="ECO:0000313" key="2">
    <source>
        <dbReference type="EMBL" id="MDN4121253.1"/>
    </source>
</evidence>
<accession>A0ABT8EIY5</accession>
<keyword evidence="3" id="KW-1185">Reference proteome</keyword>
<proteinExistence type="predicted"/>
<dbReference type="Proteomes" id="UP001168613">
    <property type="component" value="Unassembled WGS sequence"/>
</dbReference>
<name>A0ABT8EIY5_9BURK</name>
<feature type="region of interest" description="Disordered" evidence="1">
    <location>
        <begin position="47"/>
        <end position="76"/>
    </location>
</feature>
<reference evidence="2" key="1">
    <citation type="submission" date="2021-11" db="EMBL/GenBank/DDBJ databases">
        <title>Draft genome sequence of Alcaligenes endophyticus type strain CCUG 75668T.</title>
        <authorList>
            <person name="Salva-Serra F."/>
            <person name="Duran R.E."/>
            <person name="Seeger M."/>
            <person name="Moore E.R.B."/>
            <person name="Jaen-Luchoro D."/>
        </authorList>
    </citation>
    <scope>NUCLEOTIDE SEQUENCE</scope>
    <source>
        <strain evidence="2">CCUG 75668</strain>
    </source>
</reference>
<dbReference type="RefSeq" id="WP_266124875.1">
    <property type="nucleotide sequence ID" value="NZ_JAJHNU010000001.1"/>
</dbReference>
<feature type="compositionally biased region" description="Basic and acidic residues" evidence="1">
    <location>
        <begin position="56"/>
        <end position="76"/>
    </location>
</feature>
<gene>
    <name evidence="2" type="ORF">LMS43_08135</name>
</gene>
<comment type="caution">
    <text evidence="2">The sequence shown here is derived from an EMBL/GenBank/DDBJ whole genome shotgun (WGS) entry which is preliminary data.</text>
</comment>
<organism evidence="2 3">
    <name type="scientific">Alcaligenes endophyticus</name>
    <dbReference type="NCBI Taxonomy" id="1929088"/>
    <lineage>
        <taxon>Bacteria</taxon>
        <taxon>Pseudomonadati</taxon>
        <taxon>Pseudomonadota</taxon>
        <taxon>Betaproteobacteria</taxon>
        <taxon>Burkholderiales</taxon>
        <taxon>Alcaligenaceae</taxon>
        <taxon>Alcaligenes</taxon>
    </lineage>
</organism>
<evidence type="ECO:0000256" key="1">
    <source>
        <dbReference type="SAM" id="MobiDB-lite"/>
    </source>
</evidence>
<sequence>MSKERKIIFEKHPVTSERKAELREQGYTIIDAVYAPQDYIHPDAVVAKKAPSQAKPKAEPKAEAVTEPKPEGEAGA</sequence>
<protein>
    <submittedName>
        <fullName evidence="2">Uncharacterized protein</fullName>
    </submittedName>
</protein>
<evidence type="ECO:0000313" key="3">
    <source>
        <dbReference type="Proteomes" id="UP001168613"/>
    </source>
</evidence>
<dbReference type="EMBL" id="JAJHNU010000001">
    <property type="protein sequence ID" value="MDN4121253.1"/>
    <property type="molecule type" value="Genomic_DNA"/>
</dbReference>